<evidence type="ECO:0000256" key="2">
    <source>
        <dbReference type="SAM" id="Phobius"/>
    </source>
</evidence>
<evidence type="ECO:0008006" key="7">
    <source>
        <dbReference type="Google" id="ProtNLM"/>
    </source>
</evidence>
<gene>
    <name evidence="3" type="ORF">BBH99_14795</name>
    <name evidence="4" type="ORF">SAMN05444407_103259</name>
</gene>
<dbReference type="SUPFAM" id="SSF46894">
    <property type="entry name" value="C-terminal effector domain of the bipartite response regulators"/>
    <property type="match status" value="1"/>
</dbReference>
<feature type="transmembrane region" description="Helical" evidence="2">
    <location>
        <begin position="339"/>
        <end position="357"/>
    </location>
</feature>
<evidence type="ECO:0000256" key="1">
    <source>
        <dbReference type="SAM" id="Coils"/>
    </source>
</evidence>
<dbReference type="Gene3D" id="1.25.40.10">
    <property type="entry name" value="Tetratricopeptide repeat domain"/>
    <property type="match status" value="2"/>
</dbReference>
<dbReference type="InterPro" id="IPR016032">
    <property type="entry name" value="Sig_transdc_resp-reg_C-effctor"/>
</dbReference>
<sequence length="500" mass="57948">MKKIDFLKRNFVPLIVFCSVLSNCTSKNQEKESFDYPLLKKNEALRLAGNYKQALNLNREYLHMAQKNGYTDGAALCYINISNLSVTVGNYEKGLIFLKKAEALLKESDNEALKARIFQEYGQMSKVTKLHKTALEYNAKALYHTKQCSVTDKKNYDLQKVFSNRADFLYEIKQNDSALMYFHKAMNIDNTDLINSLIAKHHMYYTKRIDSAKFYIDRALTLTNQKEGILNSQKGQIYRIVGDYYKAKEEDSLSLDYYQKGLAIFIKTHKVYNIPFMYEAMAETYGYLGDKEKEAEFNNKFIHAKEQLSNIQNDTVNQLIDNLLAEKEVSAEAFKFNTIIFSVLILLIIILITFLLYKKLKHVKKEIINESADLKNNIVRLQNENEVLNNKISENNKELIHLAENNDSSFLTRFQEIYPDFIDALLKRSSDLSSADLLLCAMIKLDFSSKQIASNMSIEHKSAQQKKYRLRKKLNIPSEEDFLVFFQKLENGESYSGDTE</sequence>
<reference evidence="3 5" key="1">
    <citation type="submission" date="2016-07" db="EMBL/GenBank/DDBJ databases">
        <authorList>
            <person name="Jeong J.-J."/>
            <person name="Kim D.W."/>
            <person name="Sang M.K."/>
            <person name="Choi I.-G."/>
            <person name="Kim K.D."/>
        </authorList>
    </citation>
    <scope>NUCLEOTIDE SEQUENCE [LARGE SCALE GENOMIC DNA]</scope>
    <source>
        <strain evidence="3 5">C-26</strain>
    </source>
</reference>
<organism evidence="4 6">
    <name type="scientific">Chryseobacterium contaminans</name>
    <dbReference type="NCBI Taxonomy" id="1423959"/>
    <lineage>
        <taxon>Bacteria</taxon>
        <taxon>Pseudomonadati</taxon>
        <taxon>Bacteroidota</taxon>
        <taxon>Flavobacteriia</taxon>
        <taxon>Flavobacteriales</taxon>
        <taxon>Weeksellaceae</taxon>
        <taxon>Chryseobacterium group</taxon>
        <taxon>Chryseobacterium</taxon>
    </lineage>
</organism>
<dbReference type="GO" id="GO:0003677">
    <property type="term" value="F:DNA binding"/>
    <property type="evidence" value="ECO:0007669"/>
    <property type="project" value="InterPro"/>
</dbReference>
<evidence type="ECO:0000313" key="5">
    <source>
        <dbReference type="Proteomes" id="UP000093508"/>
    </source>
</evidence>
<keyword evidence="2" id="KW-0472">Membrane</keyword>
<keyword evidence="1" id="KW-0175">Coiled coil</keyword>
<evidence type="ECO:0000313" key="3">
    <source>
        <dbReference type="EMBL" id="OCA69223.1"/>
    </source>
</evidence>
<name>A0A1M6ZJH3_9FLAO</name>
<reference evidence="4 6" key="2">
    <citation type="submission" date="2016-11" db="EMBL/GenBank/DDBJ databases">
        <authorList>
            <person name="Jaros S."/>
            <person name="Januszkiewicz K."/>
            <person name="Wedrychowicz H."/>
        </authorList>
    </citation>
    <scope>NUCLEOTIDE SEQUENCE [LARGE SCALE GENOMIC DNA]</scope>
    <source>
        <strain evidence="4 6">DSM 27621</strain>
    </source>
</reference>
<dbReference type="RefSeq" id="WP_066700395.1">
    <property type="nucleotide sequence ID" value="NZ_FRBM01000003.1"/>
</dbReference>
<evidence type="ECO:0000313" key="6">
    <source>
        <dbReference type="Proteomes" id="UP000184069"/>
    </source>
</evidence>
<dbReference type="InterPro" id="IPR011990">
    <property type="entry name" value="TPR-like_helical_dom_sf"/>
</dbReference>
<protein>
    <recommendedName>
        <fullName evidence="7">Tetratricopeptide repeat-containing protein</fullName>
    </recommendedName>
</protein>
<keyword evidence="5" id="KW-1185">Reference proteome</keyword>
<dbReference type="EMBL" id="MAYF01000359">
    <property type="protein sequence ID" value="OCA69223.1"/>
    <property type="molecule type" value="Genomic_DNA"/>
</dbReference>
<dbReference type="EMBL" id="FRBM01000003">
    <property type="protein sequence ID" value="SHL30493.1"/>
    <property type="molecule type" value="Genomic_DNA"/>
</dbReference>
<accession>A0A1M6ZJH3</accession>
<dbReference type="SUPFAM" id="SSF48452">
    <property type="entry name" value="TPR-like"/>
    <property type="match status" value="2"/>
</dbReference>
<proteinExistence type="predicted"/>
<dbReference type="AlphaFoldDB" id="A0A1M6ZJH3"/>
<dbReference type="STRING" id="1423959.SAMN05444407_103259"/>
<dbReference type="Proteomes" id="UP000184069">
    <property type="component" value="Unassembled WGS sequence"/>
</dbReference>
<keyword evidence="2" id="KW-1133">Transmembrane helix</keyword>
<feature type="coiled-coil region" evidence="1">
    <location>
        <begin position="357"/>
        <end position="398"/>
    </location>
</feature>
<keyword evidence="2" id="KW-0812">Transmembrane</keyword>
<dbReference type="Proteomes" id="UP000093508">
    <property type="component" value="Unassembled WGS sequence"/>
</dbReference>
<dbReference type="GO" id="GO:0006355">
    <property type="term" value="P:regulation of DNA-templated transcription"/>
    <property type="evidence" value="ECO:0007669"/>
    <property type="project" value="InterPro"/>
</dbReference>
<evidence type="ECO:0000313" key="4">
    <source>
        <dbReference type="EMBL" id="SHL30493.1"/>
    </source>
</evidence>